<organism evidence="2 3">
    <name type="scientific">Fodinicola feengrottensis</name>
    <dbReference type="NCBI Taxonomy" id="435914"/>
    <lineage>
        <taxon>Bacteria</taxon>
        <taxon>Bacillati</taxon>
        <taxon>Actinomycetota</taxon>
        <taxon>Actinomycetes</taxon>
        <taxon>Mycobacteriales</taxon>
        <taxon>Fodinicola</taxon>
    </lineage>
</organism>
<feature type="region of interest" description="Disordered" evidence="1">
    <location>
        <begin position="229"/>
        <end position="248"/>
    </location>
</feature>
<name>A0ABN2H848_9ACTN</name>
<feature type="compositionally biased region" description="Low complexity" evidence="1">
    <location>
        <begin position="332"/>
        <end position="346"/>
    </location>
</feature>
<proteinExistence type="predicted"/>
<protein>
    <submittedName>
        <fullName evidence="2">Uncharacterized protein</fullName>
    </submittedName>
</protein>
<comment type="caution">
    <text evidence="2">The sequence shown here is derived from an EMBL/GenBank/DDBJ whole genome shotgun (WGS) entry which is preliminary data.</text>
</comment>
<reference evidence="2 3" key="1">
    <citation type="journal article" date="2019" name="Int. J. Syst. Evol. Microbiol.">
        <title>The Global Catalogue of Microorganisms (GCM) 10K type strain sequencing project: providing services to taxonomists for standard genome sequencing and annotation.</title>
        <authorList>
            <consortium name="The Broad Institute Genomics Platform"/>
            <consortium name="The Broad Institute Genome Sequencing Center for Infectious Disease"/>
            <person name="Wu L."/>
            <person name="Ma J."/>
        </authorList>
    </citation>
    <scope>NUCLEOTIDE SEQUENCE [LARGE SCALE GENOMIC DNA]</scope>
    <source>
        <strain evidence="2 3">JCM 14718</strain>
    </source>
</reference>
<feature type="compositionally biased region" description="Pro residues" evidence="1">
    <location>
        <begin position="383"/>
        <end position="409"/>
    </location>
</feature>
<keyword evidence="3" id="KW-1185">Reference proteome</keyword>
<feature type="region of interest" description="Disordered" evidence="1">
    <location>
        <begin position="317"/>
        <end position="409"/>
    </location>
</feature>
<evidence type="ECO:0000313" key="3">
    <source>
        <dbReference type="Proteomes" id="UP001500618"/>
    </source>
</evidence>
<feature type="region of interest" description="Disordered" evidence="1">
    <location>
        <begin position="253"/>
        <end position="273"/>
    </location>
</feature>
<dbReference type="RefSeq" id="WP_344311377.1">
    <property type="nucleotide sequence ID" value="NZ_BAAANY010000011.1"/>
</dbReference>
<evidence type="ECO:0000256" key="1">
    <source>
        <dbReference type="SAM" id="MobiDB-lite"/>
    </source>
</evidence>
<evidence type="ECO:0000313" key="2">
    <source>
        <dbReference type="EMBL" id="GAA1683518.1"/>
    </source>
</evidence>
<accession>A0ABN2H848</accession>
<gene>
    <name evidence="2" type="ORF">GCM10009765_35890</name>
</gene>
<sequence length="409" mass="44611">MSFSRSGLANWKTDLLVKADVVDPGAQKNALKKLRDSLTTTARTMPAQLAFTTATTLSLWFSSGWAAFSGSMTEATLKLLGGAGLQLVAQAYFTVRGAKKESQKFKVQRDRGQNPEAQPLAELDRVEHEGKIRDRDLQTQLRDDRRQLSTEMSDVADTITAMQETHVSRADMQQTINQAVAEAVAPYQAKIAQQEAKIAQQDARIGQFDSQLRHESQTRQHAITELASQAATERSERQSADGHLQADVSRVEADLSERVEDTQVATNDVTRGLNDLNERHDTLLRATNENAAGLDHMYAHVNSQHLVINEHADSIDAQAARTAAQPRRRGEPGPTRAAPAARASQQPPVPPGPGPATTVPRSAWGSQQGQLAEPFPAARRRPPPPGRQPAGDPPTPARQPHRGPQPPRP</sequence>
<dbReference type="EMBL" id="BAAANY010000011">
    <property type="protein sequence ID" value="GAA1683518.1"/>
    <property type="molecule type" value="Genomic_DNA"/>
</dbReference>
<dbReference type="Proteomes" id="UP001500618">
    <property type="component" value="Unassembled WGS sequence"/>
</dbReference>